<dbReference type="Pfam" id="PF00734">
    <property type="entry name" value="CBM_1"/>
    <property type="match status" value="2"/>
</dbReference>
<keyword evidence="6" id="KW-1185">Reference proteome</keyword>
<evidence type="ECO:0000256" key="3">
    <source>
        <dbReference type="SAM" id="SignalP"/>
    </source>
</evidence>
<gene>
    <name evidence="5" type="ORF">Ae201684_010349</name>
</gene>
<sequence length="313" mass="33222">MQIAMLASLTAVVFGHGQLLDPKPTYLNQYGDTTTFCGVIDGPTTFPGENYDLGPSSNTQAFTRQFDKSGFASLKAFFDSRETGGECGITKADGSPQALPIDGVLKWGIGGSEGFVSSHEGPCEVWCDSTRAFHNDNCAKNMPNGHIPIDMTVCQGAKKLVVLWLALHAPTWQVYKNCVRLSGGETSTPSSSTPSMVPVTTSPASTQSSSEYPSASTATPSSTTSNSDQLALGWRQCGGSIGYNGPTNCIRGFHCVGFSAHYSQCMPNEPPQGQLQTYLQCGGRGYSGLTQCKDGDSCVVVNEWYSQCLPGSL</sequence>
<feature type="signal peptide" evidence="3">
    <location>
        <begin position="1"/>
        <end position="15"/>
    </location>
</feature>
<dbReference type="InterPro" id="IPR000254">
    <property type="entry name" value="CBD"/>
</dbReference>
<feature type="region of interest" description="Disordered" evidence="2">
    <location>
        <begin position="186"/>
        <end position="227"/>
    </location>
</feature>
<proteinExistence type="predicted"/>
<feature type="domain" description="CBM1" evidence="4">
    <location>
        <begin position="229"/>
        <end position="266"/>
    </location>
</feature>
<feature type="domain" description="CBM1" evidence="4">
    <location>
        <begin position="273"/>
        <end position="309"/>
    </location>
</feature>
<dbReference type="Proteomes" id="UP000481153">
    <property type="component" value="Unassembled WGS sequence"/>
</dbReference>
<dbReference type="PROSITE" id="PS51164">
    <property type="entry name" value="CBM1_2"/>
    <property type="match status" value="2"/>
</dbReference>
<protein>
    <recommendedName>
        <fullName evidence="4">CBM1 domain-containing protein</fullName>
    </recommendedName>
</protein>
<dbReference type="GO" id="GO:0005975">
    <property type="term" value="P:carbohydrate metabolic process"/>
    <property type="evidence" value="ECO:0007669"/>
    <property type="project" value="InterPro"/>
</dbReference>
<reference evidence="5 6" key="1">
    <citation type="submission" date="2019-07" db="EMBL/GenBank/DDBJ databases">
        <title>Genomics analysis of Aphanomyces spp. identifies a new class of oomycete effector associated with host adaptation.</title>
        <authorList>
            <person name="Gaulin E."/>
        </authorList>
    </citation>
    <scope>NUCLEOTIDE SEQUENCE [LARGE SCALE GENOMIC DNA]</scope>
    <source>
        <strain evidence="5 6">ATCC 201684</strain>
    </source>
</reference>
<dbReference type="EMBL" id="VJMJ01000130">
    <property type="protein sequence ID" value="KAF0732641.1"/>
    <property type="molecule type" value="Genomic_DNA"/>
</dbReference>
<organism evidence="5 6">
    <name type="scientific">Aphanomyces euteiches</name>
    <dbReference type="NCBI Taxonomy" id="100861"/>
    <lineage>
        <taxon>Eukaryota</taxon>
        <taxon>Sar</taxon>
        <taxon>Stramenopiles</taxon>
        <taxon>Oomycota</taxon>
        <taxon>Saprolegniomycetes</taxon>
        <taxon>Saprolegniales</taxon>
        <taxon>Verrucalvaceae</taxon>
        <taxon>Aphanomyces</taxon>
    </lineage>
</organism>
<evidence type="ECO:0000313" key="5">
    <source>
        <dbReference type="EMBL" id="KAF0732641.1"/>
    </source>
</evidence>
<evidence type="ECO:0000313" key="6">
    <source>
        <dbReference type="Proteomes" id="UP000481153"/>
    </source>
</evidence>
<keyword evidence="1 3" id="KW-0732">Signal</keyword>
<dbReference type="SMART" id="SM00236">
    <property type="entry name" value="fCBD"/>
    <property type="match status" value="2"/>
</dbReference>
<comment type="caution">
    <text evidence="5">The sequence shown here is derived from an EMBL/GenBank/DDBJ whole genome shotgun (WGS) entry which is preliminary data.</text>
</comment>
<evidence type="ECO:0000256" key="2">
    <source>
        <dbReference type="SAM" id="MobiDB-lite"/>
    </source>
</evidence>
<dbReference type="SUPFAM" id="SSF57180">
    <property type="entry name" value="Cellulose-binding domain"/>
    <property type="match status" value="2"/>
</dbReference>
<dbReference type="AlphaFoldDB" id="A0A6G0WYP8"/>
<evidence type="ECO:0000256" key="1">
    <source>
        <dbReference type="ARBA" id="ARBA00022729"/>
    </source>
</evidence>
<dbReference type="VEuPathDB" id="FungiDB:AeMF1_015135"/>
<accession>A0A6G0WYP8</accession>
<evidence type="ECO:0000259" key="4">
    <source>
        <dbReference type="PROSITE" id="PS51164"/>
    </source>
</evidence>
<dbReference type="InterPro" id="IPR035971">
    <property type="entry name" value="CBD_sf"/>
</dbReference>
<dbReference type="GO" id="GO:0030248">
    <property type="term" value="F:cellulose binding"/>
    <property type="evidence" value="ECO:0007669"/>
    <property type="project" value="InterPro"/>
</dbReference>
<feature type="chain" id="PRO_5026299028" description="CBM1 domain-containing protein" evidence="3">
    <location>
        <begin position="16"/>
        <end position="313"/>
    </location>
</feature>
<dbReference type="GO" id="GO:0005576">
    <property type="term" value="C:extracellular region"/>
    <property type="evidence" value="ECO:0007669"/>
    <property type="project" value="InterPro"/>
</dbReference>
<dbReference type="PROSITE" id="PS00562">
    <property type="entry name" value="CBM1_1"/>
    <property type="match status" value="1"/>
</dbReference>
<name>A0A6G0WYP8_9STRA</name>